<keyword evidence="2" id="KW-1185">Reference proteome</keyword>
<dbReference type="AlphaFoldDB" id="A0A7J6KN13"/>
<dbReference type="Proteomes" id="UP000591131">
    <property type="component" value="Unassembled WGS sequence"/>
</dbReference>
<feature type="non-terminal residue" evidence="1">
    <location>
        <position position="1"/>
    </location>
</feature>
<comment type="caution">
    <text evidence="1">The sequence shown here is derived from an EMBL/GenBank/DDBJ whole genome shotgun (WGS) entry which is preliminary data.</text>
</comment>
<proteinExistence type="predicted"/>
<reference evidence="1 2" key="1">
    <citation type="submission" date="2020-04" db="EMBL/GenBank/DDBJ databases">
        <title>Perkinsus chesapeaki whole genome sequence.</title>
        <authorList>
            <person name="Bogema D.R."/>
        </authorList>
    </citation>
    <scope>NUCLEOTIDE SEQUENCE [LARGE SCALE GENOMIC DNA]</scope>
    <source>
        <strain evidence="1">ATCC PRA-425</strain>
    </source>
</reference>
<feature type="non-terminal residue" evidence="1">
    <location>
        <position position="229"/>
    </location>
</feature>
<dbReference type="EMBL" id="JAAPAO010002296">
    <property type="protein sequence ID" value="KAF4647916.1"/>
    <property type="molecule type" value="Genomic_DNA"/>
</dbReference>
<accession>A0A7J6KN13</accession>
<evidence type="ECO:0000313" key="2">
    <source>
        <dbReference type="Proteomes" id="UP000591131"/>
    </source>
</evidence>
<name>A0A7J6KN13_PERCH</name>
<gene>
    <name evidence="1" type="ORF">FOL47_003969</name>
</gene>
<dbReference type="InterPro" id="IPR012337">
    <property type="entry name" value="RNaseH-like_sf"/>
</dbReference>
<dbReference type="SUPFAM" id="SSF53098">
    <property type="entry name" value="Ribonuclease H-like"/>
    <property type="match status" value="1"/>
</dbReference>
<evidence type="ECO:0000313" key="1">
    <source>
        <dbReference type="EMBL" id="KAF4647916.1"/>
    </source>
</evidence>
<sequence length="229" mass="25754">RGRSDTLYVHFKKFQLLAEDYETIEDLCEALGYFLDATKLLSGTRFPTLGLIRPVVKGLLATLDDTSDGRGRRSKIRQCLSESLEKYFKEHLDDDSSIGILCTCATYLNPNFADTETETVGQAAVRSCMEGLGIEDRVSMLRGERISQAANNESSECTLLSKLRRREPCIRPEDASSLTRELQMYERMLVNREEGSRVAVMEFWEEVTELPILAEVAREILSIPSGSVA</sequence>
<protein>
    <submittedName>
        <fullName evidence="1">Uncharacterized protein</fullName>
    </submittedName>
</protein>
<dbReference type="OrthoDB" id="1607513at2759"/>
<organism evidence="1 2">
    <name type="scientific">Perkinsus chesapeaki</name>
    <name type="common">Clam parasite</name>
    <name type="synonym">Perkinsus andrewsi</name>
    <dbReference type="NCBI Taxonomy" id="330153"/>
    <lineage>
        <taxon>Eukaryota</taxon>
        <taxon>Sar</taxon>
        <taxon>Alveolata</taxon>
        <taxon>Perkinsozoa</taxon>
        <taxon>Perkinsea</taxon>
        <taxon>Perkinsida</taxon>
        <taxon>Perkinsidae</taxon>
        <taxon>Perkinsus</taxon>
    </lineage>
</organism>